<keyword evidence="5" id="KW-1185">Reference proteome</keyword>
<reference evidence="4 5" key="1">
    <citation type="submission" date="2023-11" db="EMBL/GenBank/DDBJ databases">
        <authorList>
            <person name="Val-Calvo J."/>
            <person name="Scortti M."/>
            <person name="Vazquez-Boland J."/>
        </authorList>
    </citation>
    <scope>NUCLEOTIDE SEQUENCE [LARGE SCALE GENOMIC DNA]</scope>
    <source>
        <strain evidence="4 5">DSM 46662</strain>
    </source>
</reference>
<evidence type="ECO:0000259" key="3">
    <source>
        <dbReference type="Pfam" id="PF00144"/>
    </source>
</evidence>
<gene>
    <name evidence="4" type="ORF">ABEU19_001985</name>
</gene>
<name>A0ABW9FSN3_9NOCA</name>
<dbReference type="Pfam" id="PF00144">
    <property type="entry name" value="Beta-lactamase"/>
    <property type="match status" value="1"/>
</dbReference>
<feature type="chain" id="PRO_5046128010" evidence="2">
    <location>
        <begin position="32"/>
        <end position="424"/>
    </location>
</feature>
<dbReference type="GO" id="GO:0016787">
    <property type="term" value="F:hydrolase activity"/>
    <property type="evidence" value="ECO:0007669"/>
    <property type="project" value="UniProtKB-KW"/>
</dbReference>
<dbReference type="Proteomes" id="UP001629744">
    <property type="component" value="Unassembled WGS sequence"/>
</dbReference>
<dbReference type="InterPro" id="IPR050491">
    <property type="entry name" value="AmpC-like"/>
</dbReference>
<comment type="caution">
    <text evidence="4">The sequence shown here is derived from an EMBL/GenBank/DDBJ whole genome shotgun (WGS) entry which is preliminary data.</text>
</comment>
<feature type="domain" description="Beta-lactamase-related" evidence="3">
    <location>
        <begin position="62"/>
        <end position="387"/>
    </location>
</feature>
<dbReference type="PANTHER" id="PTHR46825">
    <property type="entry name" value="D-ALANYL-D-ALANINE-CARBOXYPEPTIDASE/ENDOPEPTIDASE AMPH"/>
    <property type="match status" value="1"/>
</dbReference>
<feature type="compositionally biased region" description="Low complexity" evidence="1">
    <location>
        <begin position="412"/>
        <end position="424"/>
    </location>
</feature>
<evidence type="ECO:0000256" key="2">
    <source>
        <dbReference type="SAM" id="SignalP"/>
    </source>
</evidence>
<evidence type="ECO:0000256" key="1">
    <source>
        <dbReference type="SAM" id="MobiDB-lite"/>
    </source>
</evidence>
<keyword evidence="4" id="KW-0378">Hydrolase</keyword>
<dbReference type="SUPFAM" id="SSF56601">
    <property type="entry name" value="beta-lactamase/transpeptidase-like"/>
    <property type="match status" value="1"/>
</dbReference>
<protein>
    <submittedName>
        <fullName evidence="4">Serine hydrolase domain-containing protein</fullName>
        <ecNumber evidence="4">3.1.1.103</ecNumber>
    </submittedName>
</protein>
<feature type="signal peptide" evidence="2">
    <location>
        <begin position="1"/>
        <end position="31"/>
    </location>
</feature>
<dbReference type="InterPro" id="IPR006311">
    <property type="entry name" value="TAT_signal"/>
</dbReference>
<dbReference type="PROSITE" id="PS51318">
    <property type="entry name" value="TAT"/>
    <property type="match status" value="1"/>
</dbReference>
<evidence type="ECO:0000313" key="4">
    <source>
        <dbReference type="EMBL" id="MFM1728497.1"/>
    </source>
</evidence>
<dbReference type="EC" id="3.1.1.103" evidence="4"/>
<accession>A0ABW9FSN3</accession>
<sequence>MPPTDRRTRRRFGVAALTVAAAATLTFGATATPAVADAFPVTNPFSTPGPSSEALAVTLTAQRIMAHSGPGVAIAIVKSDPADPARPVTTAYYFGSADKAAGTPVAPQTQFEIASETKTFTAALLAKRIADGQSQLSDLAQDYAHGVTLPTEAGAAITLGDLVTHRSGLTDDPPNLDKPCEGRIMCNPKALYDRDFLWQGLEAPGALHTAPGTSWLYSDFGFGTLGTLMADAFGPGRDQPPFGPVVQRELTGPLGMTATTLESRAANLAQPYADGHPTDLWDNTAALAGGGGLVSTVSDMATWAAATLGYGDNPLVPVLQSMITAIPGPSNPVQKDMQMGMGWQLYPSSGITPAHAFKNGGAAGSTSATYLVPARGWAVTVLNNGHNMDLVTAATKDLMSTLAPNTSETATGSSGSLPWGSSGS</sequence>
<dbReference type="RefSeq" id="WP_348604883.1">
    <property type="nucleotide sequence ID" value="NZ_CP157276.1"/>
</dbReference>
<organism evidence="4 5">
    <name type="scientific">Prescottella soli</name>
    <dbReference type="NCBI Taxonomy" id="1543852"/>
    <lineage>
        <taxon>Bacteria</taxon>
        <taxon>Bacillati</taxon>
        <taxon>Actinomycetota</taxon>
        <taxon>Actinomycetes</taxon>
        <taxon>Mycobacteriales</taxon>
        <taxon>Nocardiaceae</taxon>
        <taxon>Prescottella</taxon>
    </lineage>
</organism>
<proteinExistence type="predicted"/>
<dbReference type="InterPro" id="IPR001466">
    <property type="entry name" value="Beta-lactam-related"/>
</dbReference>
<feature type="region of interest" description="Disordered" evidence="1">
    <location>
        <begin position="404"/>
        <end position="424"/>
    </location>
</feature>
<evidence type="ECO:0000313" key="5">
    <source>
        <dbReference type="Proteomes" id="UP001629744"/>
    </source>
</evidence>
<dbReference type="EMBL" id="JBDLNU010000002">
    <property type="protein sequence ID" value="MFM1728497.1"/>
    <property type="molecule type" value="Genomic_DNA"/>
</dbReference>
<dbReference type="Gene3D" id="3.40.710.10">
    <property type="entry name" value="DD-peptidase/beta-lactamase superfamily"/>
    <property type="match status" value="1"/>
</dbReference>
<dbReference type="InterPro" id="IPR012338">
    <property type="entry name" value="Beta-lactam/transpept-like"/>
</dbReference>
<dbReference type="PANTHER" id="PTHR46825:SF8">
    <property type="entry name" value="BETA-LACTAMASE-RELATED"/>
    <property type="match status" value="1"/>
</dbReference>
<keyword evidence="2" id="KW-0732">Signal</keyword>